<dbReference type="GO" id="GO:0015074">
    <property type="term" value="P:DNA integration"/>
    <property type="evidence" value="ECO:0007669"/>
    <property type="project" value="InterPro"/>
</dbReference>
<dbReference type="InterPro" id="IPR039537">
    <property type="entry name" value="Retrotran_Ty1/copia-like"/>
</dbReference>
<dbReference type="InterPro" id="IPR036397">
    <property type="entry name" value="RNaseH_sf"/>
</dbReference>
<dbReference type="PANTHER" id="PTHR42648:SF28">
    <property type="entry name" value="TRANSPOSON-ENCODED PROTEIN WITH RIBONUCLEASE H-LIKE AND RETROVIRUS ZINC FINGER-LIKE DOMAINS"/>
    <property type="match status" value="1"/>
</dbReference>
<feature type="domain" description="Integrase catalytic" evidence="3">
    <location>
        <begin position="199"/>
        <end position="370"/>
    </location>
</feature>
<dbReference type="InterPro" id="IPR012337">
    <property type="entry name" value="RNaseH-like_sf"/>
</dbReference>
<dbReference type="GO" id="GO:0006508">
    <property type="term" value="P:proteolysis"/>
    <property type="evidence" value="ECO:0007669"/>
    <property type="project" value="UniProtKB-KW"/>
</dbReference>
<keyword evidence="1" id="KW-0645">Protease</keyword>
<dbReference type="GeneID" id="110274793"/>
<evidence type="ECO:0000256" key="2">
    <source>
        <dbReference type="SAM" id="MobiDB-lite"/>
    </source>
</evidence>
<dbReference type="SMART" id="SM00343">
    <property type="entry name" value="ZnF_C2HC"/>
    <property type="match status" value="3"/>
</dbReference>
<dbReference type="InterPro" id="IPR054722">
    <property type="entry name" value="PolX-like_BBD"/>
</dbReference>
<reference evidence="5" key="2">
    <citation type="submission" date="2025-08" db="UniProtKB">
        <authorList>
            <consortium name="RefSeq"/>
        </authorList>
    </citation>
    <scope>IDENTIFICATION</scope>
    <source>
        <tissue evidence="5">Whole plant</tissue>
    </source>
</reference>
<dbReference type="RefSeq" id="XP_020985741.1">
    <property type="nucleotide sequence ID" value="XM_021130082.1"/>
</dbReference>
<sequence length="448" mass="49609">MEKPNVFAATDIKGKFCRNCNCSRHLFSDCPSVECCTCHQKGHISYYCSQLFCRYCKLSGHLVTACPTCPPRPDSLNSSPVSLSNIASLLQRLLSISGNTPAAFLTPSGNSKWYFDSGCFNHMSPLRNIFSSMSTTTNGPSVNTANGSLLHATHKGSISQSTINLPDTYYIPKLNFNLISVGQLVDLGFEVTFFVSGCRVQDPRTGQIIGTGRKVGRLFELEKLHIPSIPNLYAASSPFTFHLWHQRLAHTSLGKLRPLVSQGVLGQFSKVIKIFRRNNAMEYRDSKLLAFLAEQGTLSEFSCLGTSQQNGRAERKHSHILDSVRAMLLSSSCPERTWGEAILTAVHIINRLPSSVLGNVTPFERLYHTSPDYSSLRIFGCPPILPPFPSPDDSRPDDDPAPTIMPPLSARSSRVRNPPPHLLDYHCFSTILHQHEPKSFREASSNPN</sequence>
<keyword evidence="1" id="KW-0378">Hydrolase</keyword>
<dbReference type="GO" id="GO:0008233">
    <property type="term" value="F:peptidase activity"/>
    <property type="evidence" value="ECO:0007669"/>
    <property type="project" value="UniProtKB-KW"/>
</dbReference>
<reference evidence="4" key="1">
    <citation type="journal article" date="2016" name="Nat. Genet.">
        <title>The genome sequences of Arachis duranensis and Arachis ipaensis, the diploid ancestors of cultivated peanut.</title>
        <authorList>
            <person name="Bertioli D.J."/>
            <person name="Cannon S.B."/>
            <person name="Froenicke L."/>
            <person name="Huang G."/>
            <person name="Farmer A.D."/>
            <person name="Cannon E.K."/>
            <person name="Liu X."/>
            <person name="Gao D."/>
            <person name="Clevenger J."/>
            <person name="Dash S."/>
            <person name="Ren L."/>
            <person name="Moretzsohn M.C."/>
            <person name="Shirasawa K."/>
            <person name="Huang W."/>
            <person name="Vidigal B."/>
            <person name="Abernathy B."/>
            <person name="Chu Y."/>
            <person name="Niederhuth C.E."/>
            <person name="Umale P."/>
            <person name="Araujo A.C."/>
            <person name="Kozik A."/>
            <person name="Kim K.D."/>
            <person name="Burow M.D."/>
            <person name="Varshney R.K."/>
            <person name="Wang X."/>
            <person name="Zhang X."/>
            <person name="Barkley N."/>
            <person name="Guimaraes P.M."/>
            <person name="Isobe S."/>
            <person name="Guo B."/>
            <person name="Liao B."/>
            <person name="Stalker H.T."/>
            <person name="Schmitz R.J."/>
            <person name="Scheffler B.E."/>
            <person name="Leal-Bertioli S.C."/>
            <person name="Xun X."/>
            <person name="Jackson S.A."/>
            <person name="Michelmore R."/>
            <person name="Ozias-Akins P."/>
        </authorList>
    </citation>
    <scope>NUCLEOTIDE SEQUENCE [LARGE SCALE GENOMIC DNA]</scope>
    <source>
        <strain evidence="4">cv. V14167</strain>
    </source>
</reference>
<dbReference type="Pfam" id="PF22936">
    <property type="entry name" value="Pol_BBD"/>
    <property type="match status" value="1"/>
</dbReference>
<proteinExistence type="predicted"/>
<evidence type="ECO:0000313" key="5">
    <source>
        <dbReference type="RefSeq" id="XP_020985741.1"/>
    </source>
</evidence>
<dbReference type="PANTHER" id="PTHR42648">
    <property type="entry name" value="TRANSPOSASE, PUTATIVE-RELATED"/>
    <property type="match status" value="1"/>
</dbReference>
<evidence type="ECO:0000313" key="4">
    <source>
        <dbReference type="Proteomes" id="UP000515211"/>
    </source>
</evidence>
<accession>A0A6P5MRE3</accession>
<dbReference type="Gene3D" id="3.30.420.10">
    <property type="entry name" value="Ribonuclease H-like superfamily/Ribonuclease H"/>
    <property type="match status" value="1"/>
</dbReference>
<dbReference type="KEGG" id="adu:110274793"/>
<name>A0A6P5MRE3_ARADU</name>
<dbReference type="AlphaFoldDB" id="A0A6P5MRE3"/>
<organism evidence="4 5">
    <name type="scientific">Arachis duranensis</name>
    <name type="common">Wild peanut</name>
    <dbReference type="NCBI Taxonomy" id="130453"/>
    <lineage>
        <taxon>Eukaryota</taxon>
        <taxon>Viridiplantae</taxon>
        <taxon>Streptophyta</taxon>
        <taxon>Embryophyta</taxon>
        <taxon>Tracheophyta</taxon>
        <taxon>Spermatophyta</taxon>
        <taxon>Magnoliopsida</taxon>
        <taxon>eudicotyledons</taxon>
        <taxon>Gunneridae</taxon>
        <taxon>Pentapetalae</taxon>
        <taxon>rosids</taxon>
        <taxon>fabids</taxon>
        <taxon>Fabales</taxon>
        <taxon>Fabaceae</taxon>
        <taxon>Papilionoideae</taxon>
        <taxon>50 kb inversion clade</taxon>
        <taxon>dalbergioids sensu lato</taxon>
        <taxon>Dalbergieae</taxon>
        <taxon>Pterocarpus clade</taxon>
        <taxon>Arachis</taxon>
    </lineage>
</organism>
<dbReference type="PROSITE" id="PS50994">
    <property type="entry name" value="INTEGRASE"/>
    <property type="match status" value="1"/>
</dbReference>
<dbReference type="Proteomes" id="UP000515211">
    <property type="component" value="Chromosome 8"/>
</dbReference>
<feature type="region of interest" description="Disordered" evidence="2">
    <location>
        <begin position="387"/>
        <end position="417"/>
    </location>
</feature>
<protein>
    <submittedName>
        <fullName evidence="5">Uncharacterized protein LOC110274793</fullName>
    </submittedName>
</protein>
<dbReference type="GO" id="GO:0008270">
    <property type="term" value="F:zinc ion binding"/>
    <property type="evidence" value="ECO:0007669"/>
    <property type="project" value="InterPro"/>
</dbReference>
<dbReference type="InterPro" id="IPR001878">
    <property type="entry name" value="Znf_CCHC"/>
</dbReference>
<evidence type="ECO:0000259" key="3">
    <source>
        <dbReference type="PROSITE" id="PS50994"/>
    </source>
</evidence>
<dbReference type="SUPFAM" id="SSF53098">
    <property type="entry name" value="Ribonuclease H-like"/>
    <property type="match status" value="1"/>
</dbReference>
<dbReference type="GO" id="GO:0003676">
    <property type="term" value="F:nucleic acid binding"/>
    <property type="evidence" value="ECO:0007669"/>
    <property type="project" value="InterPro"/>
</dbReference>
<dbReference type="InterPro" id="IPR001584">
    <property type="entry name" value="Integrase_cat-core"/>
</dbReference>
<keyword evidence="4" id="KW-1185">Reference proteome</keyword>
<gene>
    <name evidence="5" type="primary">LOC110274793</name>
</gene>
<evidence type="ECO:0000256" key="1">
    <source>
        <dbReference type="ARBA" id="ARBA00022670"/>
    </source>
</evidence>